<comment type="caution">
    <text evidence="1">The sequence shown here is derived from an EMBL/GenBank/DDBJ whole genome shotgun (WGS) entry which is preliminary data.</text>
</comment>
<evidence type="ECO:0000313" key="1">
    <source>
        <dbReference type="EMBL" id="KAI5680841.1"/>
    </source>
</evidence>
<evidence type="ECO:0000313" key="2">
    <source>
        <dbReference type="Proteomes" id="UP001060085"/>
    </source>
</evidence>
<proteinExistence type="predicted"/>
<dbReference type="Proteomes" id="UP001060085">
    <property type="component" value="Linkage Group LG01"/>
</dbReference>
<dbReference type="EMBL" id="CM044701">
    <property type="protein sequence ID" value="KAI5680841.1"/>
    <property type="molecule type" value="Genomic_DNA"/>
</dbReference>
<name>A0ACC0C7F3_CATRO</name>
<sequence length="142" mass="16120">MLICIIEALKSKDREFEAQGKHPKLLTKYSIDKEQSRNQLGVKFSKVLEETHPNIDDKVTPAITGSFLFVICSAYATYRRRTLIGFYQYKLTLLPSPNTQHSSLYKTFNLLTNSSKEQQSQASKSINALSWISVQKGKVSNT</sequence>
<accession>A0ACC0C7F3</accession>
<gene>
    <name evidence="1" type="ORF">M9H77_02068</name>
</gene>
<keyword evidence="2" id="KW-1185">Reference proteome</keyword>
<protein>
    <submittedName>
        <fullName evidence="1">Uncharacterized protein</fullName>
    </submittedName>
</protein>
<organism evidence="1 2">
    <name type="scientific">Catharanthus roseus</name>
    <name type="common">Madagascar periwinkle</name>
    <name type="synonym">Vinca rosea</name>
    <dbReference type="NCBI Taxonomy" id="4058"/>
    <lineage>
        <taxon>Eukaryota</taxon>
        <taxon>Viridiplantae</taxon>
        <taxon>Streptophyta</taxon>
        <taxon>Embryophyta</taxon>
        <taxon>Tracheophyta</taxon>
        <taxon>Spermatophyta</taxon>
        <taxon>Magnoliopsida</taxon>
        <taxon>eudicotyledons</taxon>
        <taxon>Gunneridae</taxon>
        <taxon>Pentapetalae</taxon>
        <taxon>asterids</taxon>
        <taxon>lamiids</taxon>
        <taxon>Gentianales</taxon>
        <taxon>Apocynaceae</taxon>
        <taxon>Rauvolfioideae</taxon>
        <taxon>Vinceae</taxon>
        <taxon>Catharanthinae</taxon>
        <taxon>Catharanthus</taxon>
    </lineage>
</organism>
<reference evidence="2" key="1">
    <citation type="journal article" date="2023" name="Nat. Plants">
        <title>Single-cell RNA sequencing provides a high-resolution roadmap for understanding the multicellular compartmentation of specialized metabolism.</title>
        <authorList>
            <person name="Sun S."/>
            <person name="Shen X."/>
            <person name="Li Y."/>
            <person name="Li Y."/>
            <person name="Wang S."/>
            <person name="Li R."/>
            <person name="Zhang H."/>
            <person name="Shen G."/>
            <person name="Guo B."/>
            <person name="Wei J."/>
            <person name="Xu J."/>
            <person name="St-Pierre B."/>
            <person name="Chen S."/>
            <person name="Sun C."/>
        </authorList>
    </citation>
    <scope>NUCLEOTIDE SEQUENCE [LARGE SCALE GENOMIC DNA]</scope>
</reference>